<comment type="similarity">
    <text evidence="1">Belongs to the glycosyltransferase 2 family.</text>
</comment>
<dbReference type="Proteomes" id="UP000244810">
    <property type="component" value="Unassembled WGS sequence"/>
</dbReference>
<sequence length="545" mass="60441">MPPPRNRMRCGFSGWTGTWRFAYSTPEAGSGARDPCAVNRLSQNMTSSAPRVGIVIRTKDRPLFVTRALHSVLAQTTDSWRVVLVNDGGDPALLEAALQAAGLLPAFDGGAMQLLSLPRSIGRSLAFNLGAEALATEFVCCLDDDDTWDPEFLQALLGLYDQTREMAPDLGGVASLVTAIREDLLVEDGAETLVPQGEDELPASFRRRDFFLDPVAYATYRHDLYPVQWMLRRAEALEVGGFPAAFNVMEDRAFMTRFLQRWRVAILDRKLAFHHRRTRRQDDTAQNVALNTLDNPSYDWRLYSDLAKMPLNSAPGEADAGVLIRATAATVIKELNDETSALWHKINGEAATLRAKIDALEARVSAVSLHDEVTAPLESRAWSLWPTVGELNLGYRLGAGTPFLDRFELSLAETRPGLLMHASPVERRMVVQIPQTLDWAAVELSLAGLARRGEGLRCEVIVSHPQGFLFETALSVWHKDLIGRRSHAFEENHVHSCPPGGALKITREFSARQLAKAETPKLSIALPRQAQDFRFTCHDLVVSRI</sequence>
<keyword evidence="3" id="KW-0808">Transferase</keyword>
<evidence type="ECO:0000259" key="4">
    <source>
        <dbReference type="Pfam" id="PF00535"/>
    </source>
</evidence>
<name>A0A2T7UPR8_9RHOB</name>
<dbReference type="Gene3D" id="3.90.550.10">
    <property type="entry name" value="Spore Coat Polysaccharide Biosynthesis Protein SpsA, Chain A"/>
    <property type="match status" value="1"/>
</dbReference>
<evidence type="ECO:0000256" key="1">
    <source>
        <dbReference type="ARBA" id="ARBA00006739"/>
    </source>
</evidence>
<reference evidence="5 6" key="1">
    <citation type="journal article" date="2011" name="Syst. Appl. Microbiol.">
        <title>Defluviimonas denitrificans gen. nov., sp. nov., and Pararhodobacter aggregans gen. nov., sp. nov., non-phototrophic Rhodobacteraceae from the biofilter of a marine aquaculture.</title>
        <authorList>
            <person name="Foesel B.U."/>
            <person name="Drake H.L."/>
            <person name="Schramm A."/>
        </authorList>
    </citation>
    <scope>NUCLEOTIDE SEQUENCE [LARGE SCALE GENOMIC DNA]</scope>
    <source>
        <strain evidence="5 6">D1-19</strain>
    </source>
</reference>
<dbReference type="GO" id="GO:0016757">
    <property type="term" value="F:glycosyltransferase activity"/>
    <property type="evidence" value="ECO:0007669"/>
    <property type="project" value="UniProtKB-KW"/>
</dbReference>
<dbReference type="Pfam" id="PF00535">
    <property type="entry name" value="Glycos_transf_2"/>
    <property type="match status" value="1"/>
</dbReference>
<comment type="caution">
    <text evidence="5">The sequence shown here is derived from an EMBL/GenBank/DDBJ whole genome shotgun (WGS) entry which is preliminary data.</text>
</comment>
<evidence type="ECO:0000313" key="5">
    <source>
        <dbReference type="EMBL" id="PVE46656.1"/>
    </source>
</evidence>
<dbReference type="PANTHER" id="PTHR43685:SF5">
    <property type="entry name" value="GLYCOSYLTRANSFERASE EPSE-RELATED"/>
    <property type="match status" value="1"/>
</dbReference>
<feature type="domain" description="Glycosyltransferase 2-like" evidence="4">
    <location>
        <begin position="54"/>
        <end position="164"/>
    </location>
</feature>
<evidence type="ECO:0000313" key="6">
    <source>
        <dbReference type="Proteomes" id="UP000244810"/>
    </source>
</evidence>
<keyword evidence="6" id="KW-1185">Reference proteome</keyword>
<gene>
    <name evidence="5" type="ORF">DDE23_16050</name>
</gene>
<protein>
    <recommendedName>
        <fullName evidence="4">Glycosyltransferase 2-like domain-containing protein</fullName>
    </recommendedName>
</protein>
<dbReference type="EMBL" id="QDDR01000008">
    <property type="protein sequence ID" value="PVE46656.1"/>
    <property type="molecule type" value="Genomic_DNA"/>
</dbReference>
<dbReference type="PANTHER" id="PTHR43685">
    <property type="entry name" value="GLYCOSYLTRANSFERASE"/>
    <property type="match status" value="1"/>
</dbReference>
<accession>A0A2T7UPR8</accession>
<proteinExistence type="inferred from homology"/>
<evidence type="ECO:0000256" key="3">
    <source>
        <dbReference type="ARBA" id="ARBA00022679"/>
    </source>
</evidence>
<dbReference type="InterPro" id="IPR029044">
    <property type="entry name" value="Nucleotide-diphossugar_trans"/>
</dbReference>
<dbReference type="InterPro" id="IPR050834">
    <property type="entry name" value="Glycosyltransf_2"/>
</dbReference>
<dbReference type="InterPro" id="IPR001173">
    <property type="entry name" value="Glyco_trans_2-like"/>
</dbReference>
<dbReference type="SUPFAM" id="SSF53448">
    <property type="entry name" value="Nucleotide-diphospho-sugar transferases"/>
    <property type="match status" value="1"/>
</dbReference>
<keyword evidence="2" id="KW-0328">Glycosyltransferase</keyword>
<dbReference type="AlphaFoldDB" id="A0A2T7UPR8"/>
<evidence type="ECO:0000256" key="2">
    <source>
        <dbReference type="ARBA" id="ARBA00022676"/>
    </source>
</evidence>
<dbReference type="CDD" id="cd00761">
    <property type="entry name" value="Glyco_tranf_GTA_type"/>
    <property type="match status" value="1"/>
</dbReference>
<organism evidence="5 6">
    <name type="scientific">Pararhodobacter aggregans</name>
    <dbReference type="NCBI Taxonomy" id="404875"/>
    <lineage>
        <taxon>Bacteria</taxon>
        <taxon>Pseudomonadati</taxon>
        <taxon>Pseudomonadota</taxon>
        <taxon>Alphaproteobacteria</taxon>
        <taxon>Rhodobacterales</taxon>
        <taxon>Paracoccaceae</taxon>
        <taxon>Pararhodobacter</taxon>
    </lineage>
</organism>